<accession>A0A6F9D7K0</accession>
<dbReference type="InterPro" id="IPR022683">
    <property type="entry name" value="Calpain_III"/>
</dbReference>
<reference evidence="5" key="1">
    <citation type="submission" date="2020-04" db="EMBL/GenBank/DDBJ databases">
        <authorList>
            <person name="Neveu A P."/>
        </authorList>
    </citation>
    <scope>NUCLEOTIDE SEQUENCE</scope>
    <source>
        <tissue evidence="5">Whole embryo</tissue>
    </source>
</reference>
<dbReference type="Pfam" id="PF00648">
    <property type="entry name" value="Peptidase_C2"/>
    <property type="match status" value="1"/>
</dbReference>
<organism evidence="5">
    <name type="scientific">Phallusia mammillata</name>
    <dbReference type="NCBI Taxonomy" id="59560"/>
    <lineage>
        <taxon>Eukaryota</taxon>
        <taxon>Metazoa</taxon>
        <taxon>Chordata</taxon>
        <taxon>Tunicata</taxon>
        <taxon>Ascidiacea</taxon>
        <taxon>Phlebobranchia</taxon>
        <taxon>Ascidiidae</taxon>
        <taxon>Phallusia</taxon>
    </lineage>
</organism>
<dbReference type="PANTHER" id="PTHR10183">
    <property type="entry name" value="CALPAIN"/>
    <property type="match status" value="1"/>
</dbReference>
<keyword evidence="3" id="KW-0378">Hydrolase</keyword>
<dbReference type="InterPro" id="IPR001300">
    <property type="entry name" value="Peptidase_C2_calpain_cat"/>
</dbReference>
<keyword evidence="3" id="KW-0788">Thiol protease</keyword>
<dbReference type="Gene3D" id="2.60.120.380">
    <property type="match status" value="1"/>
</dbReference>
<dbReference type="AlphaFoldDB" id="A0A6F9D7K0"/>
<proteinExistence type="evidence at transcript level"/>
<feature type="active site" evidence="2 3">
    <location>
        <position position="243"/>
    </location>
</feature>
<feature type="active site" evidence="2 3">
    <location>
        <position position="263"/>
    </location>
</feature>
<feature type="domain" description="Calpain catalytic" evidence="4">
    <location>
        <begin position="26"/>
        <end position="265"/>
    </location>
</feature>
<dbReference type="SMART" id="SM00230">
    <property type="entry name" value="CysPc"/>
    <property type="match status" value="1"/>
</dbReference>
<dbReference type="EMBL" id="LR783572">
    <property type="protein sequence ID" value="CAB3227589.1"/>
    <property type="molecule type" value="mRNA"/>
</dbReference>
<dbReference type="InterPro" id="IPR022684">
    <property type="entry name" value="Calpain_cysteine_protease"/>
</dbReference>
<dbReference type="InterPro" id="IPR036213">
    <property type="entry name" value="Calpain_III_sf"/>
</dbReference>
<evidence type="ECO:0000256" key="2">
    <source>
        <dbReference type="PIRSR" id="PIRSR622684-1"/>
    </source>
</evidence>
<evidence type="ECO:0000313" key="5">
    <source>
        <dbReference type="EMBL" id="CAB3227589.1"/>
    </source>
</evidence>
<gene>
    <name evidence="5" type="primary">Capn2</name>
</gene>
<dbReference type="SUPFAM" id="SSF54001">
    <property type="entry name" value="Cysteine proteinases"/>
    <property type="match status" value="1"/>
</dbReference>
<name>A0A6F9D7K0_9ASCI</name>
<dbReference type="GO" id="GO:0006508">
    <property type="term" value="P:proteolysis"/>
    <property type="evidence" value="ECO:0007669"/>
    <property type="project" value="UniProtKB-KW"/>
</dbReference>
<protein>
    <submittedName>
        <fullName evidence="5">Calpain-A-like</fullName>
    </submittedName>
</protein>
<dbReference type="PANTHER" id="PTHR10183:SF30">
    <property type="entry name" value="CALPAIN-10"/>
    <property type="match status" value="1"/>
</dbReference>
<dbReference type="PROSITE" id="PS50203">
    <property type="entry name" value="CALPAIN_CAT"/>
    <property type="match status" value="1"/>
</dbReference>
<dbReference type="GO" id="GO:0004198">
    <property type="term" value="F:calcium-dependent cysteine-type endopeptidase activity"/>
    <property type="evidence" value="ECO:0007669"/>
    <property type="project" value="InterPro"/>
</dbReference>
<dbReference type="SMART" id="SM00720">
    <property type="entry name" value="calpain_III"/>
    <property type="match status" value="1"/>
</dbReference>
<dbReference type="InterPro" id="IPR022682">
    <property type="entry name" value="Calpain_domain_III"/>
</dbReference>
<dbReference type="PRINTS" id="PR00704">
    <property type="entry name" value="CALPAIN"/>
</dbReference>
<dbReference type="Pfam" id="PF01067">
    <property type="entry name" value="Calpain_III"/>
    <property type="match status" value="1"/>
</dbReference>
<evidence type="ECO:0000256" key="3">
    <source>
        <dbReference type="PROSITE-ProRule" id="PRU00239"/>
    </source>
</evidence>
<feature type="active site" evidence="2 3">
    <location>
        <position position="85"/>
    </location>
</feature>
<comment type="similarity">
    <text evidence="1">Belongs to the peptidase C2 family.</text>
</comment>
<dbReference type="SUPFAM" id="SSF49758">
    <property type="entry name" value="Calpain large subunit, middle domain (domain III)"/>
    <property type="match status" value="1"/>
</dbReference>
<sequence length="451" mass="51250">MQRETHPFEFLNLVAHICTKFKMELLFEDISFPPNSNSLLFKKDSSQFVEPSKIIWKRPHEIAKNPSLFGISIASEPTQGILGNCWMVAPLYSLQKKMELLKRLFVNFSSFGDPLYCGKCICLLWDETSGSMVEILIDDKLPTIDGKLIMGACKHSSEFWWPLLEKACAKLYGCYEALTSGLASEGFMLFTAGYCWRKELSLKNSAQFTETKQQIVKSLDGSLYVHLFVCFSAPICSSITKGHYYVIIGWKNEQEMDVVQLWNPWNFESASNLTLLFNSEFCESKPTITFTTSSLCVLADKLVPWFKHEVCGVWHAGKTSGGNRALISFDKNPQYLITMKQHIPGKLYICLIQTGKRQFAKRKNLQQALGLHVWNFESKSKRRLSCHFFNTNPAEYSLSPSYQYMGDVHLFSSYKSNVGSALIVPSTFEANISGTFLLRVCSSSETTFMKL</sequence>
<evidence type="ECO:0000259" key="4">
    <source>
        <dbReference type="PROSITE" id="PS50203"/>
    </source>
</evidence>
<dbReference type="InterPro" id="IPR038765">
    <property type="entry name" value="Papain-like_cys_pep_sf"/>
</dbReference>
<keyword evidence="3" id="KW-0645">Protease</keyword>
<evidence type="ECO:0000256" key="1">
    <source>
        <dbReference type="ARBA" id="ARBA00007623"/>
    </source>
</evidence>